<feature type="active site" description="Proton acceptor" evidence="4">
    <location>
        <position position="334"/>
    </location>
</feature>
<dbReference type="GO" id="GO:0016491">
    <property type="term" value="F:oxidoreductase activity"/>
    <property type="evidence" value="ECO:0007669"/>
    <property type="project" value="UniProtKB-KW"/>
</dbReference>
<organism evidence="7 8">
    <name type="scientific">Prunus armeniaca</name>
    <name type="common">Apricot</name>
    <name type="synonym">Armeniaca vulgaris</name>
    <dbReference type="NCBI Taxonomy" id="36596"/>
    <lineage>
        <taxon>Eukaryota</taxon>
        <taxon>Viridiplantae</taxon>
        <taxon>Streptophyta</taxon>
        <taxon>Embryophyta</taxon>
        <taxon>Tracheophyta</taxon>
        <taxon>Spermatophyta</taxon>
        <taxon>Magnoliopsida</taxon>
        <taxon>eudicotyledons</taxon>
        <taxon>Gunneridae</taxon>
        <taxon>Pentapetalae</taxon>
        <taxon>rosids</taxon>
        <taxon>fabids</taxon>
        <taxon>Rosales</taxon>
        <taxon>Rosaceae</taxon>
        <taxon>Amygdaloideae</taxon>
        <taxon>Amygdaleae</taxon>
        <taxon>Prunus</taxon>
    </lineage>
</organism>
<gene>
    <name evidence="7" type="ORF">ORAREDHAP_LOCUS8831</name>
</gene>
<accession>A0A6J5W6I2</accession>
<dbReference type="InterPro" id="IPR012133">
    <property type="entry name" value="Alpha-hydoxy_acid_DH_FMN"/>
</dbReference>
<dbReference type="PANTHER" id="PTHR10578">
    <property type="entry name" value="S -2-HYDROXY-ACID OXIDASE-RELATED"/>
    <property type="match status" value="1"/>
</dbReference>
<dbReference type="AlphaFoldDB" id="A0A6J5W6I2"/>
<dbReference type="EMBL" id="CAEKKB010000001">
    <property type="protein sequence ID" value="CAB4297086.1"/>
    <property type="molecule type" value="Genomic_DNA"/>
</dbReference>
<dbReference type="GO" id="GO:0010181">
    <property type="term" value="F:FMN binding"/>
    <property type="evidence" value="ECO:0007669"/>
    <property type="project" value="InterPro"/>
</dbReference>
<keyword evidence="5" id="KW-0285">Flavoprotein</keyword>
<feature type="binding site" evidence="5">
    <location>
        <position position="152"/>
    </location>
    <ligand>
        <name>FMN</name>
        <dbReference type="ChEBI" id="CHEBI:58210"/>
    </ligand>
</feature>
<sequence>MASEPVNVNEFRELAREVLPKMYYDFYTGGAEDQHTLNQNVDAFRRIMLRHRVLVDVSRIDMSTIMIAPTARHQLAHPEGKVATARAAAACNTIMVLSNISTCTVEDVASSCNAVRNILLVYSFLSFYPAYWGSSHQMLSAEKSGDKAIVLTVDAPRLGRREADIKNRMVAPQLKNFEGILSTDANSLYDPSESTCLSMWMTLTLHDEGSKVEAFVKETFDASLCWEPSVKILFGCLNEWLRSPCDVRDPATVPNGYIPSLQVREAERLNRNENSSAARIAEQFLPLLRRVCMQDIEWLKSITNLPILIKGVLTHEVARKAVEVGVAGIVVSNHGGHQLDYTPTTISVLEEEVDAVGGKVPVLLDGGVRRGTDVFKALALGAQAVLVGRPVIYGLAANGEHGVRRVIKMLKDEFELTMALCGCPGVMDITRSHVRTECDKLHSML</sequence>
<keyword evidence="5" id="KW-0288">FMN</keyword>
<feature type="binding site" evidence="5">
    <location>
        <begin position="69"/>
        <end position="71"/>
    </location>
    <ligand>
        <name>FMN</name>
        <dbReference type="ChEBI" id="CHEBI:58210"/>
    </ligand>
</feature>
<evidence type="ECO:0000256" key="3">
    <source>
        <dbReference type="ARBA" id="ARBA00024042"/>
    </source>
</evidence>
<proteinExistence type="inferred from homology"/>
<comment type="cofactor">
    <cofactor evidence="1">
        <name>FMN</name>
        <dbReference type="ChEBI" id="CHEBI:58210"/>
    </cofactor>
</comment>
<keyword evidence="8" id="KW-1185">Reference proteome</keyword>
<dbReference type="Proteomes" id="UP000507245">
    <property type="component" value="Unassembled WGS sequence"/>
</dbReference>
<dbReference type="SUPFAM" id="SSF51395">
    <property type="entry name" value="FMN-linked oxidoreductases"/>
    <property type="match status" value="1"/>
</dbReference>
<reference evidence="8" key="1">
    <citation type="journal article" date="2020" name="Genome Biol.">
        <title>Gamete binning: chromosome-level and haplotype-resolved genome assembly enabled by high-throughput single-cell sequencing of gamete genomes.</title>
        <authorList>
            <person name="Campoy J.A."/>
            <person name="Sun H."/>
            <person name="Goel M."/>
            <person name="Jiao W.-B."/>
            <person name="Folz-Donahue K."/>
            <person name="Wang N."/>
            <person name="Rubio M."/>
            <person name="Liu C."/>
            <person name="Kukat C."/>
            <person name="Ruiz D."/>
            <person name="Huettel B."/>
            <person name="Schneeberger K."/>
        </authorList>
    </citation>
    <scope>NUCLEOTIDE SEQUENCE [LARGE SCALE GENOMIC DNA]</scope>
    <source>
        <strain evidence="8">cv. Rojo Pasion</strain>
    </source>
</reference>
<feature type="domain" description="FMN hydroxy acid dehydrogenase" evidence="6">
    <location>
        <begin position="1"/>
        <end position="439"/>
    </location>
</feature>
<dbReference type="InterPro" id="IPR037396">
    <property type="entry name" value="FMN_HAD"/>
</dbReference>
<evidence type="ECO:0000256" key="1">
    <source>
        <dbReference type="ARBA" id="ARBA00001917"/>
    </source>
</evidence>
<keyword evidence="2" id="KW-0560">Oxidoreductase</keyword>
<dbReference type="PIRSF" id="PIRSF000138">
    <property type="entry name" value="Al-hdrx_acd_dh"/>
    <property type="match status" value="1"/>
</dbReference>
<feature type="binding site" evidence="5">
    <location>
        <begin position="365"/>
        <end position="369"/>
    </location>
    <ligand>
        <name>FMN</name>
        <dbReference type="ChEBI" id="CHEBI:58210"/>
    </ligand>
</feature>
<name>A0A6J5W6I2_PRUAR</name>
<feature type="binding site" evidence="5">
    <location>
        <position position="310"/>
    </location>
    <ligand>
        <name>FMN</name>
        <dbReference type="ChEBI" id="CHEBI:58210"/>
    </ligand>
</feature>
<dbReference type="Gene3D" id="3.20.20.70">
    <property type="entry name" value="Aldolase class I"/>
    <property type="match status" value="1"/>
</dbReference>
<dbReference type="Pfam" id="PF01070">
    <property type="entry name" value="FMN_dh"/>
    <property type="match status" value="2"/>
</dbReference>
<dbReference type="CDD" id="cd02809">
    <property type="entry name" value="alpha_hydroxyacid_oxid_FMN"/>
    <property type="match status" value="1"/>
</dbReference>
<feature type="binding site" evidence="5">
    <location>
        <begin position="388"/>
        <end position="389"/>
    </location>
    <ligand>
        <name>FMN</name>
        <dbReference type="ChEBI" id="CHEBI:58210"/>
    </ligand>
</feature>
<evidence type="ECO:0000256" key="2">
    <source>
        <dbReference type="ARBA" id="ARBA00023002"/>
    </source>
</evidence>
<evidence type="ECO:0000313" key="7">
    <source>
        <dbReference type="EMBL" id="CAB4297086.1"/>
    </source>
</evidence>
<feature type="binding site" evidence="5">
    <location>
        <position position="332"/>
    </location>
    <ligand>
        <name>FMN</name>
        <dbReference type="ChEBI" id="CHEBI:58210"/>
    </ligand>
</feature>
<dbReference type="PANTHER" id="PTHR10578:SF67">
    <property type="entry name" value="PEROXISOMAL (S)-2-HYDROXYACID OXIDASE GLO3"/>
    <property type="match status" value="1"/>
</dbReference>
<dbReference type="PROSITE" id="PS51349">
    <property type="entry name" value="FMN_HYDROXY_ACID_DH_2"/>
    <property type="match status" value="1"/>
</dbReference>
<feature type="binding site" evidence="5">
    <location>
        <position position="122"/>
    </location>
    <ligand>
        <name>glyoxylate</name>
        <dbReference type="ChEBI" id="CHEBI:36655"/>
    </ligand>
</feature>
<feature type="binding site" evidence="5">
    <location>
        <position position="334"/>
    </location>
    <ligand>
        <name>glyoxylate</name>
        <dbReference type="ChEBI" id="CHEBI:36655"/>
    </ligand>
</feature>
<comment type="similarity">
    <text evidence="3">Belongs to the FMN-dependent alpha-hydroxy acid dehydrogenase family.</text>
</comment>
<protein>
    <recommendedName>
        <fullName evidence="6">FMN hydroxy acid dehydrogenase domain-containing protein</fullName>
    </recommendedName>
</protein>
<feature type="binding site" evidence="5">
    <location>
        <position position="161"/>
    </location>
    <ligand>
        <name>glyoxylate</name>
        <dbReference type="ChEBI" id="CHEBI:36655"/>
    </ligand>
</feature>
<feature type="binding site" evidence="5">
    <location>
        <position position="98"/>
    </location>
    <ligand>
        <name>FMN</name>
        <dbReference type="ChEBI" id="CHEBI:58210"/>
    </ligand>
</feature>
<dbReference type="InterPro" id="IPR013785">
    <property type="entry name" value="Aldolase_TIM"/>
</dbReference>
<dbReference type="InterPro" id="IPR000262">
    <property type="entry name" value="FMN-dep_DH"/>
</dbReference>
<evidence type="ECO:0000256" key="4">
    <source>
        <dbReference type="PIRSR" id="PIRSR000138-1"/>
    </source>
</evidence>
<evidence type="ECO:0000313" key="8">
    <source>
        <dbReference type="Proteomes" id="UP000507245"/>
    </source>
</evidence>
<evidence type="ECO:0000259" key="6">
    <source>
        <dbReference type="PROSITE" id="PS51349"/>
    </source>
</evidence>
<dbReference type="OrthoDB" id="25826at2759"/>
<evidence type="ECO:0000256" key="5">
    <source>
        <dbReference type="PIRSR" id="PIRSR000138-2"/>
    </source>
</evidence>